<evidence type="ECO:0000256" key="1">
    <source>
        <dbReference type="SAM" id="Phobius"/>
    </source>
</evidence>
<dbReference type="RefSeq" id="WP_090542041.1">
    <property type="nucleotide sequence ID" value="NZ_FNSR01000001.1"/>
</dbReference>
<keyword evidence="1" id="KW-0472">Membrane</keyword>
<feature type="transmembrane region" description="Helical" evidence="1">
    <location>
        <begin position="104"/>
        <end position="122"/>
    </location>
</feature>
<dbReference type="Pfam" id="PF19029">
    <property type="entry name" value="DUF883_C"/>
    <property type="match status" value="1"/>
</dbReference>
<protein>
    <submittedName>
        <fullName evidence="3">Membrane-anchored ribosome-binding protein, inhibits growth in stationary phase, ElaB/YqjD/DUF883 family</fullName>
    </submittedName>
</protein>
<evidence type="ECO:0000313" key="4">
    <source>
        <dbReference type="Proteomes" id="UP000199120"/>
    </source>
</evidence>
<dbReference type="Proteomes" id="UP000199120">
    <property type="component" value="Unassembled WGS sequence"/>
</dbReference>
<keyword evidence="1" id="KW-0812">Transmembrane</keyword>
<feature type="domain" description="DUF883" evidence="2">
    <location>
        <begin position="95"/>
        <end position="123"/>
    </location>
</feature>
<sequence length="125" mass="13430">MSAFPNTREALGDSWTKTGRHAKRIARHSRHAAEDIAGELRDLLAELEASLGDGTHADAAALRENVRQRLDAARARLDETRVAARERAGEALSNADDYVHANPWQAIAIVGGAALIAGALIARCR</sequence>
<dbReference type="PANTHER" id="PTHR35893:SF3">
    <property type="entry name" value="INNER MEMBRANE PROTEIN"/>
    <property type="match status" value="1"/>
</dbReference>
<evidence type="ECO:0000259" key="2">
    <source>
        <dbReference type="Pfam" id="PF19029"/>
    </source>
</evidence>
<gene>
    <name evidence="3" type="ORF">SAMN05192542_12154</name>
</gene>
<evidence type="ECO:0000313" key="3">
    <source>
        <dbReference type="EMBL" id="SEM01648.1"/>
    </source>
</evidence>
<dbReference type="STRING" id="416943.SAMN05445871_0579"/>
<dbReference type="OrthoDB" id="8942769at2"/>
<name>A0A1H7UYD6_9BURK</name>
<accession>A0A1H7UYD6</accession>
<organism evidence="3 4">
    <name type="scientific">Paraburkholderia caballeronis</name>
    <dbReference type="NCBI Taxonomy" id="416943"/>
    <lineage>
        <taxon>Bacteria</taxon>
        <taxon>Pseudomonadati</taxon>
        <taxon>Pseudomonadota</taxon>
        <taxon>Betaproteobacteria</taxon>
        <taxon>Burkholderiales</taxon>
        <taxon>Burkholderiaceae</taxon>
        <taxon>Paraburkholderia</taxon>
    </lineage>
</organism>
<keyword evidence="1" id="KW-1133">Transmembrane helix</keyword>
<reference evidence="4" key="1">
    <citation type="submission" date="2016-10" db="EMBL/GenBank/DDBJ databases">
        <authorList>
            <person name="Varghese N."/>
            <person name="Submissions S."/>
        </authorList>
    </citation>
    <scope>NUCLEOTIDE SEQUENCE [LARGE SCALE GENOMIC DNA]</scope>
    <source>
        <strain evidence="4">LMG 26416</strain>
    </source>
</reference>
<dbReference type="GO" id="GO:0043022">
    <property type="term" value="F:ribosome binding"/>
    <property type="evidence" value="ECO:0007669"/>
    <property type="project" value="InterPro"/>
</dbReference>
<dbReference type="InterPro" id="IPR043605">
    <property type="entry name" value="DUF883_C"/>
</dbReference>
<dbReference type="PANTHER" id="PTHR35893">
    <property type="entry name" value="INNER MEMBRANE PROTEIN-RELATED"/>
    <property type="match status" value="1"/>
</dbReference>
<dbReference type="AlphaFoldDB" id="A0A1H7UYD6"/>
<proteinExistence type="predicted"/>
<keyword evidence="4" id="KW-1185">Reference proteome</keyword>
<dbReference type="InterPro" id="IPR010279">
    <property type="entry name" value="YqjD/ElaB"/>
</dbReference>
<dbReference type="EMBL" id="FOAJ01000021">
    <property type="protein sequence ID" value="SEM01648.1"/>
    <property type="molecule type" value="Genomic_DNA"/>
</dbReference>